<evidence type="ECO:0000313" key="2">
    <source>
        <dbReference type="Proteomes" id="UP000526233"/>
    </source>
</evidence>
<reference evidence="1 2" key="1">
    <citation type="submission" date="2018-11" db="EMBL/GenBank/DDBJ databases">
        <title>Genome sequencing and analysis.</title>
        <authorList>
            <person name="Huang Y.-T."/>
        </authorList>
    </citation>
    <scope>NUCLEOTIDE SEQUENCE [LARGE SCALE GENOMIC DNA]</scope>
    <source>
        <strain evidence="1 2">SHIN</strain>
    </source>
</reference>
<proteinExistence type="predicted"/>
<protein>
    <submittedName>
        <fullName evidence="1">Regulatory protein GemA</fullName>
    </submittedName>
</protein>
<name>A0A7Y3T8C3_9HYPH</name>
<dbReference type="Pfam" id="PF06252">
    <property type="entry name" value="GemA"/>
    <property type="match status" value="1"/>
</dbReference>
<accession>A0A7Y3T8C3</accession>
<sequence length="130" mass="14688">MNTYAVINIARIQLGMDEDTIRALYVRVTGANSLRAMSERQRLAVVDELKRQGFKMKKSGKSLPLSTKPYIRLVHALWRSCHRKGVINDGSRSALRTFVRGHSTVDDPDFLTFEEANPIIEALKAMEARA</sequence>
<dbReference type="InterPro" id="IPR009363">
    <property type="entry name" value="Phage_Mu_Gp16"/>
</dbReference>
<comment type="caution">
    <text evidence="1">The sequence shown here is derived from an EMBL/GenBank/DDBJ whole genome shotgun (WGS) entry which is preliminary data.</text>
</comment>
<dbReference type="AlphaFoldDB" id="A0A7Y3T8C3"/>
<dbReference type="EMBL" id="PKQI01000003">
    <property type="protein sequence ID" value="NNV22673.1"/>
    <property type="molecule type" value="Genomic_DNA"/>
</dbReference>
<organism evidence="1 2">
    <name type="scientific">Brucella pseudogrignonensis</name>
    <dbReference type="NCBI Taxonomy" id="419475"/>
    <lineage>
        <taxon>Bacteria</taxon>
        <taxon>Pseudomonadati</taxon>
        <taxon>Pseudomonadota</taxon>
        <taxon>Alphaproteobacteria</taxon>
        <taxon>Hyphomicrobiales</taxon>
        <taxon>Brucellaceae</taxon>
        <taxon>Brucella/Ochrobactrum group</taxon>
        <taxon>Brucella</taxon>
    </lineage>
</organism>
<evidence type="ECO:0000313" key="1">
    <source>
        <dbReference type="EMBL" id="NNV22673.1"/>
    </source>
</evidence>
<dbReference type="Proteomes" id="UP000526233">
    <property type="component" value="Unassembled WGS sequence"/>
</dbReference>
<dbReference type="RefSeq" id="WP_171380186.1">
    <property type="nucleotide sequence ID" value="NZ_PKQI01000003.1"/>
</dbReference>
<gene>
    <name evidence="1" type="ORF">EHE22_19875</name>
</gene>